<protein>
    <submittedName>
        <fullName evidence="6">Uncharacterized hydrolase HI_0588</fullName>
        <ecNumber evidence="6">3.-.-.-</ecNumber>
    </submittedName>
</protein>
<feature type="domain" description="Peptidase M20 dimerisation" evidence="5">
    <location>
        <begin position="215"/>
        <end position="311"/>
    </location>
</feature>
<dbReference type="Gene3D" id="3.30.70.360">
    <property type="match status" value="1"/>
</dbReference>
<dbReference type="Pfam" id="PF01546">
    <property type="entry name" value="Peptidase_M20"/>
    <property type="match status" value="1"/>
</dbReference>
<dbReference type="InterPro" id="IPR010158">
    <property type="entry name" value="Amidase_Cbmase"/>
</dbReference>
<proteinExistence type="inferred from homology"/>
<evidence type="ECO:0000259" key="5">
    <source>
        <dbReference type="Pfam" id="PF07687"/>
    </source>
</evidence>
<feature type="binding site" evidence="4">
    <location>
        <position position="213"/>
    </location>
    <ligand>
        <name>allantoate</name>
        <dbReference type="ChEBI" id="CHEBI:17536"/>
    </ligand>
</feature>
<dbReference type="NCBIfam" id="TIGR01879">
    <property type="entry name" value="hydantase"/>
    <property type="match status" value="1"/>
</dbReference>
<feature type="binding site" evidence="3">
    <location>
        <position position="123"/>
    </location>
    <ligand>
        <name>Zn(2+)</name>
        <dbReference type="ChEBI" id="CHEBI:29105"/>
        <label>2</label>
    </ligand>
</feature>
<feature type="binding site" evidence="3">
    <location>
        <position position="188"/>
    </location>
    <ligand>
        <name>Zn(2+)</name>
        <dbReference type="ChEBI" id="CHEBI:29105"/>
        <label>1</label>
    </ligand>
</feature>
<dbReference type="Pfam" id="PF07687">
    <property type="entry name" value="M20_dimer"/>
    <property type="match status" value="1"/>
</dbReference>
<organism evidence="6">
    <name type="scientific">uncultured delta proteobacterium</name>
    <dbReference type="NCBI Taxonomy" id="34034"/>
    <lineage>
        <taxon>Bacteria</taxon>
        <taxon>Deltaproteobacteria</taxon>
        <taxon>environmental samples</taxon>
    </lineage>
</organism>
<sequence length="408" mass="43376">MDEQWVESVIAHLAAIGRTEQNGSNRLAFSEADMEARAYFKGLMAEAGLTVREDAFGNIIGRMEGTDPTLPAVATGSHIDTVPNGGHFDGVAGCVASLLAVKRIRERGPVRHPLELIVFQMEESGRFSQACFGSKAMVGKADIEAGRRATDKSGMTLPEAMAAHGYDYAKLAEAKRGKNEIACFLELHIEQSPTLEEKNLPVGIVTAIAAPLRTHVIIEGKASHSGGTAMNNRRDALVSAAEMILAVRKVGNAFARREIVATVGNVTVSPGAMNVVPGKAELWIDLRGTNRAVMDQAQEALRKAAEAIEAAYETPVTFTRVSEDVPVIMTPKIIALLTEVARDLDIPCMPIVSGAGHDTANMAGIADVGMIFIRCKDGLSHNPGEFAAIGDIMAGTEVLAEALLRLAV</sequence>
<feature type="binding site" evidence="3">
    <location>
        <position position="381"/>
    </location>
    <ligand>
        <name>Zn(2+)</name>
        <dbReference type="ChEBI" id="CHEBI:29105"/>
        <label>2</label>
    </ligand>
</feature>
<dbReference type="EMBL" id="FLUQ01000001">
    <property type="protein sequence ID" value="SBV96096.1"/>
    <property type="molecule type" value="Genomic_DNA"/>
</dbReference>
<dbReference type="GO" id="GO:0016813">
    <property type="term" value="F:hydrolase activity, acting on carbon-nitrogen (but not peptide) bonds, in linear amidines"/>
    <property type="evidence" value="ECO:0007669"/>
    <property type="project" value="InterPro"/>
</dbReference>
<dbReference type="AlphaFoldDB" id="A0A212J9J1"/>
<dbReference type="InterPro" id="IPR011650">
    <property type="entry name" value="Peptidase_M20_dimer"/>
</dbReference>
<dbReference type="PIRSF" id="PIRSF001235">
    <property type="entry name" value="Amidase_carbamoylase"/>
    <property type="match status" value="1"/>
</dbReference>
<dbReference type="InterPro" id="IPR002933">
    <property type="entry name" value="Peptidase_M20"/>
</dbReference>
<evidence type="ECO:0000313" key="6">
    <source>
        <dbReference type="EMBL" id="SBV96096.1"/>
    </source>
</evidence>
<keyword evidence="3" id="KW-0479">Metal-binding</keyword>
<comment type="cofactor">
    <cofactor evidence="3">
        <name>Zn(2+)</name>
        <dbReference type="ChEBI" id="CHEBI:29105"/>
    </cofactor>
    <text evidence="3">Binds 2 Zn(2+) ions per subunit.</text>
</comment>
<dbReference type="EC" id="3.-.-.-" evidence="6"/>
<dbReference type="InterPro" id="IPR036264">
    <property type="entry name" value="Bact_exopeptidase_dim_dom"/>
</dbReference>
<dbReference type="SUPFAM" id="SSF53187">
    <property type="entry name" value="Zn-dependent exopeptidases"/>
    <property type="match status" value="1"/>
</dbReference>
<evidence type="ECO:0000256" key="3">
    <source>
        <dbReference type="PIRSR" id="PIRSR001235-1"/>
    </source>
</evidence>
<keyword evidence="2 6" id="KW-0378">Hydrolase</keyword>
<feature type="binding site" evidence="4">
    <location>
        <position position="274"/>
    </location>
    <ligand>
        <name>allantoate</name>
        <dbReference type="ChEBI" id="CHEBI:17536"/>
    </ligand>
</feature>
<dbReference type="CDD" id="cd03884">
    <property type="entry name" value="M20_bAS"/>
    <property type="match status" value="1"/>
</dbReference>
<accession>A0A212J9J1</accession>
<feature type="binding site" evidence="3">
    <location>
        <position position="78"/>
    </location>
    <ligand>
        <name>Zn(2+)</name>
        <dbReference type="ChEBI" id="CHEBI:29105"/>
        <label>1</label>
    </ligand>
</feature>
<evidence type="ECO:0000256" key="4">
    <source>
        <dbReference type="PIRSR" id="PIRSR001235-2"/>
    </source>
</evidence>
<feature type="binding site" evidence="3">
    <location>
        <position position="89"/>
    </location>
    <ligand>
        <name>Zn(2+)</name>
        <dbReference type="ChEBI" id="CHEBI:29105"/>
        <label>1</label>
    </ligand>
</feature>
<evidence type="ECO:0000256" key="1">
    <source>
        <dbReference type="ARBA" id="ARBA00006153"/>
    </source>
</evidence>
<keyword evidence="3" id="KW-0862">Zinc</keyword>
<feature type="binding site" evidence="4">
    <location>
        <position position="287"/>
    </location>
    <ligand>
        <name>allantoate</name>
        <dbReference type="ChEBI" id="CHEBI:17536"/>
    </ligand>
</feature>
<name>A0A212J9J1_9DELT</name>
<gene>
    <name evidence="6" type="ORF">KL86DPRO_10985</name>
</gene>
<evidence type="ECO:0000256" key="2">
    <source>
        <dbReference type="ARBA" id="ARBA00022801"/>
    </source>
</evidence>
<dbReference type="PANTHER" id="PTHR32494">
    <property type="entry name" value="ALLANTOATE DEIMINASE-RELATED"/>
    <property type="match status" value="1"/>
</dbReference>
<dbReference type="GO" id="GO:0046872">
    <property type="term" value="F:metal ion binding"/>
    <property type="evidence" value="ECO:0007669"/>
    <property type="project" value="UniProtKB-KW"/>
</dbReference>
<reference evidence="6" key="1">
    <citation type="submission" date="2016-04" db="EMBL/GenBank/DDBJ databases">
        <authorList>
            <person name="Evans L.H."/>
            <person name="Alamgir A."/>
            <person name="Owens N."/>
            <person name="Weber N.D."/>
            <person name="Virtaneva K."/>
            <person name="Barbian K."/>
            <person name="Babar A."/>
            <person name="Rosenke K."/>
        </authorList>
    </citation>
    <scope>NUCLEOTIDE SEQUENCE</scope>
    <source>
        <strain evidence="6">86</strain>
    </source>
</reference>
<dbReference type="Gene3D" id="3.40.630.10">
    <property type="entry name" value="Zn peptidases"/>
    <property type="match status" value="1"/>
</dbReference>
<dbReference type="NCBIfam" id="NF006771">
    <property type="entry name" value="PRK09290.1-5"/>
    <property type="match status" value="1"/>
</dbReference>
<comment type="similarity">
    <text evidence="1">Belongs to the peptidase M20 family.</text>
</comment>
<feature type="binding site" evidence="3">
    <location>
        <position position="89"/>
    </location>
    <ligand>
        <name>Zn(2+)</name>
        <dbReference type="ChEBI" id="CHEBI:29105"/>
        <label>2</label>
    </ligand>
</feature>
<dbReference type="SUPFAM" id="SSF55031">
    <property type="entry name" value="Bacterial exopeptidase dimerisation domain"/>
    <property type="match status" value="1"/>
</dbReference>
<dbReference type="PANTHER" id="PTHR32494:SF5">
    <property type="entry name" value="ALLANTOATE AMIDOHYDROLASE"/>
    <property type="match status" value="1"/>
</dbReference>